<dbReference type="InterPro" id="IPR000847">
    <property type="entry name" value="LysR_HTH_N"/>
</dbReference>
<dbReference type="GO" id="GO:0003700">
    <property type="term" value="F:DNA-binding transcription factor activity"/>
    <property type="evidence" value="ECO:0007669"/>
    <property type="project" value="InterPro"/>
</dbReference>
<dbReference type="GO" id="GO:0043565">
    <property type="term" value="F:sequence-specific DNA binding"/>
    <property type="evidence" value="ECO:0007669"/>
    <property type="project" value="TreeGrafter"/>
</dbReference>
<comment type="similarity">
    <text evidence="1">Belongs to the LysR transcriptional regulatory family.</text>
</comment>
<dbReference type="InterPro" id="IPR036390">
    <property type="entry name" value="WH_DNA-bd_sf"/>
</dbReference>
<dbReference type="PANTHER" id="PTHR30537:SF31">
    <property type="entry name" value="TRANSCRIPTIONAL REGULATOR, LYSR FAMILY"/>
    <property type="match status" value="1"/>
</dbReference>
<evidence type="ECO:0000256" key="2">
    <source>
        <dbReference type="ARBA" id="ARBA00023015"/>
    </source>
</evidence>
<proteinExistence type="inferred from homology"/>
<dbReference type="FunFam" id="1.10.10.10:FF:000001">
    <property type="entry name" value="LysR family transcriptional regulator"/>
    <property type="match status" value="1"/>
</dbReference>
<keyword evidence="2" id="KW-0805">Transcription regulation</keyword>
<dbReference type="Pfam" id="PF03466">
    <property type="entry name" value="LysR_substrate"/>
    <property type="match status" value="1"/>
</dbReference>
<dbReference type="RefSeq" id="WP_149438019.1">
    <property type="nucleotide sequence ID" value="NZ_VTPX01000025.1"/>
</dbReference>
<feature type="domain" description="HTH lysR-type" evidence="5">
    <location>
        <begin position="2"/>
        <end position="59"/>
    </location>
</feature>
<dbReference type="EMBL" id="VTPX01000025">
    <property type="protein sequence ID" value="KAA0015246.1"/>
    <property type="molecule type" value="Genomic_DNA"/>
</dbReference>
<dbReference type="InterPro" id="IPR058163">
    <property type="entry name" value="LysR-type_TF_proteobact-type"/>
</dbReference>
<organism evidence="6 7">
    <name type="scientific">Salinicola corii</name>
    <dbReference type="NCBI Taxonomy" id="2606937"/>
    <lineage>
        <taxon>Bacteria</taxon>
        <taxon>Pseudomonadati</taxon>
        <taxon>Pseudomonadota</taxon>
        <taxon>Gammaproteobacteria</taxon>
        <taxon>Oceanospirillales</taxon>
        <taxon>Halomonadaceae</taxon>
        <taxon>Salinicola</taxon>
    </lineage>
</organism>
<dbReference type="GO" id="GO:0006351">
    <property type="term" value="P:DNA-templated transcription"/>
    <property type="evidence" value="ECO:0007669"/>
    <property type="project" value="TreeGrafter"/>
</dbReference>
<dbReference type="InterPro" id="IPR036388">
    <property type="entry name" value="WH-like_DNA-bd_sf"/>
</dbReference>
<name>A0A640W718_9GAMM</name>
<dbReference type="Pfam" id="PF00126">
    <property type="entry name" value="HTH_1"/>
    <property type="match status" value="1"/>
</dbReference>
<dbReference type="AlphaFoldDB" id="A0A640W718"/>
<keyword evidence="4" id="KW-0804">Transcription</keyword>
<keyword evidence="3" id="KW-0238">DNA-binding</keyword>
<dbReference type="Proteomes" id="UP000466024">
    <property type="component" value="Unassembled WGS sequence"/>
</dbReference>
<protein>
    <submittedName>
        <fullName evidence="6">LysR family transcriptional regulator</fullName>
    </submittedName>
</protein>
<evidence type="ECO:0000313" key="6">
    <source>
        <dbReference type="EMBL" id="KAA0015246.1"/>
    </source>
</evidence>
<keyword evidence="7" id="KW-1185">Reference proteome</keyword>
<gene>
    <name evidence="6" type="ORF">F0A16_21225</name>
</gene>
<reference evidence="6 7" key="1">
    <citation type="submission" date="2019-08" db="EMBL/GenBank/DDBJ databases">
        <title>Bioinformatics analysis of the strain L3 and L5.</title>
        <authorList>
            <person name="Li X."/>
        </authorList>
    </citation>
    <scope>NUCLEOTIDE SEQUENCE [LARGE SCALE GENOMIC DNA]</scope>
    <source>
        <strain evidence="6 7">L3</strain>
    </source>
</reference>
<evidence type="ECO:0000313" key="7">
    <source>
        <dbReference type="Proteomes" id="UP000466024"/>
    </source>
</evidence>
<sequence>MLNLNDIFLFTQIVERGGFTAASQVLGIPKSTLSIRVIKLENSLGVRLLNRSTRHIAMTAAGRDFYHHALAMLREAEMAETVARQHLAEPSGLVRCTVGIATMQFAMSEIIAQFLLKYPKVDVFSHATDRAVDIVGENFDVAVRAHSDPLPDSNLVQRKLVTIEWHLFAGSAYLAAHGEPTTPRELPAHSVILMNRSGAPMEWHLRHVDKTMDEVVIPLAPRLVSEDVSGLQKAAIMGLGVIALPSYICREAVQAGTLRRILPDWTAGVGHLTTLIPCRQGVLPSVRAFLDHLAEEVPKLALPLPIVPCRGPLAS</sequence>
<dbReference type="Gene3D" id="1.10.10.10">
    <property type="entry name" value="Winged helix-like DNA-binding domain superfamily/Winged helix DNA-binding domain"/>
    <property type="match status" value="1"/>
</dbReference>
<evidence type="ECO:0000256" key="1">
    <source>
        <dbReference type="ARBA" id="ARBA00009437"/>
    </source>
</evidence>
<dbReference type="SUPFAM" id="SSF46785">
    <property type="entry name" value="Winged helix' DNA-binding domain"/>
    <property type="match status" value="1"/>
</dbReference>
<dbReference type="InterPro" id="IPR005119">
    <property type="entry name" value="LysR_subst-bd"/>
</dbReference>
<evidence type="ECO:0000256" key="4">
    <source>
        <dbReference type="ARBA" id="ARBA00023163"/>
    </source>
</evidence>
<evidence type="ECO:0000259" key="5">
    <source>
        <dbReference type="PROSITE" id="PS50931"/>
    </source>
</evidence>
<dbReference type="SUPFAM" id="SSF53850">
    <property type="entry name" value="Periplasmic binding protein-like II"/>
    <property type="match status" value="1"/>
</dbReference>
<comment type="caution">
    <text evidence="6">The sequence shown here is derived from an EMBL/GenBank/DDBJ whole genome shotgun (WGS) entry which is preliminary data.</text>
</comment>
<dbReference type="Gene3D" id="3.40.190.290">
    <property type="match status" value="1"/>
</dbReference>
<evidence type="ECO:0000256" key="3">
    <source>
        <dbReference type="ARBA" id="ARBA00023125"/>
    </source>
</evidence>
<accession>A0A640W718</accession>
<dbReference type="PANTHER" id="PTHR30537">
    <property type="entry name" value="HTH-TYPE TRANSCRIPTIONAL REGULATOR"/>
    <property type="match status" value="1"/>
</dbReference>
<dbReference type="PROSITE" id="PS50931">
    <property type="entry name" value="HTH_LYSR"/>
    <property type="match status" value="1"/>
</dbReference>